<feature type="repeat" description="TPR" evidence="1">
    <location>
        <begin position="59"/>
        <end position="92"/>
    </location>
</feature>
<evidence type="ECO:0000313" key="2">
    <source>
        <dbReference type="EMBL" id="MBW6390792.1"/>
    </source>
</evidence>
<dbReference type="PANTHER" id="PTHR12558">
    <property type="entry name" value="CELL DIVISION CYCLE 16,23,27"/>
    <property type="match status" value="1"/>
</dbReference>
<organism evidence="2 3">
    <name type="scientific">Billgrantia antri</name>
    <dbReference type="NCBI Taxonomy" id="2846777"/>
    <lineage>
        <taxon>Bacteria</taxon>
        <taxon>Pseudomonadati</taxon>
        <taxon>Pseudomonadota</taxon>
        <taxon>Gammaproteobacteria</taxon>
        <taxon>Oceanospirillales</taxon>
        <taxon>Halomonadaceae</taxon>
        <taxon>Billgrantia</taxon>
    </lineage>
</organism>
<reference evidence="2 3" key="1">
    <citation type="submission" date="2021-07" db="EMBL/GenBank/DDBJ databases">
        <authorList>
            <person name="So Y."/>
        </authorList>
    </citation>
    <scope>NUCLEOTIDE SEQUENCE [LARGE SCALE GENOMIC DNA]</scope>
    <source>
        <strain evidence="2 3">Y3S6</strain>
    </source>
</reference>
<evidence type="ECO:0000256" key="1">
    <source>
        <dbReference type="PROSITE-ProRule" id="PRU00339"/>
    </source>
</evidence>
<comment type="caution">
    <text evidence="2">The sequence shown here is derived from an EMBL/GenBank/DDBJ whole genome shotgun (WGS) entry which is preliminary data.</text>
</comment>
<gene>
    <name evidence="2" type="ORF">KPL81_06400</name>
</gene>
<dbReference type="RefSeq" id="WP_219791139.1">
    <property type="nucleotide sequence ID" value="NZ_JAHYCA010000002.1"/>
</dbReference>
<dbReference type="Proteomes" id="UP000769617">
    <property type="component" value="Unassembled WGS sequence"/>
</dbReference>
<dbReference type="Pfam" id="PF14559">
    <property type="entry name" value="TPR_19"/>
    <property type="match status" value="1"/>
</dbReference>
<name>A0ABS6ZL45_9GAMM</name>
<dbReference type="PROSITE" id="PS50005">
    <property type="entry name" value="TPR"/>
    <property type="match status" value="2"/>
</dbReference>
<keyword evidence="1" id="KW-0802">TPR repeat</keyword>
<accession>A0ABS6ZL45</accession>
<dbReference type="SMART" id="SM00028">
    <property type="entry name" value="TPR"/>
    <property type="match status" value="5"/>
</dbReference>
<feature type="repeat" description="TPR" evidence="1">
    <location>
        <begin position="126"/>
        <end position="159"/>
    </location>
</feature>
<dbReference type="EMBL" id="JAHYCA010000002">
    <property type="protein sequence ID" value="MBW6390792.1"/>
    <property type="molecule type" value="Genomic_DNA"/>
</dbReference>
<dbReference type="InterPro" id="IPR011990">
    <property type="entry name" value="TPR-like_helical_dom_sf"/>
</dbReference>
<dbReference type="InterPro" id="IPR019734">
    <property type="entry name" value="TPR_rpt"/>
</dbReference>
<proteinExistence type="predicted"/>
<keyword evidence="3" id="KW-1185">Reference proteome</keyword>
<dbReference type="Gene3D" id="1.25.40.10">
    <property type="entry name" value="Tetratricopeptide repeat domain"/>
    <property type="match status" value="1"/>
</dbReference>
<dbReference type="PANTHER" id="PTHR12558:SF13">
    <property type="entry name" value="CELL DIVISION CYCLE PROTEIN 27 HOMOLOG"/>
    <property type="match status" value="1"/>
</dbReference>
<protein>
    <submittedName>
        <fullName evidence="2">Tetratricopeptide repeat protein</fullName>
    </submittedName>
</protein>
<sequence length="255" mass="26873">MAALLLSCLTLGACSTTGSGQGGEEARLLSLADDIGQRGDHATAAAMYERAAELSADDPQIHVRLGNARLDAGNAEAAKASFRTALTLDIENTDALLGLGTAQLRLGEVESAIRNLQKAAPEVDTLAAWSRLGVAHALMGQGESAQHAFSQAAALSPHSPDALTNLALAHSLTGEDDEAIELMRRVSDSPLAEERHFRNMILILVLAQELEQAHSVSLPEMTPSQRQSLIEQASRIGEIADPATRARAMGLAMAR</sequence>
<evidence type="ECO:0000313" key="3">
    <source>
        <dbReference type="Proteomes" id="UP000769617"/>
    </source>
</evidence>
<dbReference type="Pfam" id="PF13432">
    <property type="entry name" value="TPR_16"/>
    <property type="match status" value="1"/>
</dbReference>
<dbReference type="SUPFAM" id="SSF48452">
    <property type="entry name" value="TPR-like"/>
    <property type="match status" value="1"/>
</dbReference>